<keyword evidence="1" id="KW-0812">Transmembrane</keyword>
<accession>A0ABV0LG90</accession>
<evidence type="ECO:0000256" key="1">
    <source>
        <dbReference type="SAM" id="Phobius"/>
    </source>
</evidence>
<dbReference type="RefSeq" id="WP_348952510.1">
    <property type="nucleotide sequence ID" value="NZ_JBDZYD010000007.1"/>
</dbReference>
<keyword evidence="1" id="KW-0472">Membrane</keyword>
<evidence type="ECO:0000313" key="2">
    <source>
        <dbReference type="EMBL" id="MEQ0561314.1"/>
    </source>
</evidence>
<feature type="transmembrane region" description="Helical" evidence="1">
    <location>
        <begin position="17"/>
        <end position="39"/>
    </location>
</feature>
<keyword evidence="1" id="KW-1133">Transmembrane helix</keyword>
<gene>
    <name evidence="2" type="ORF">ABJI51_19685</name>
    <name evidence="3" type="ORF">ABJI51_27095</name>
</gene>
<dbReference type="Proteomes" id="UP001440984">
    <property type="component" value="Unassembled WGS sequence"/>
</dbReference>
<evidence type="ECO:0000313" key="3">
    <source>
        <dbReference type="EMBL" id="MEQ0562762.1"/>
    </source>
</evidence>
<comment type="caution">
    <text evidence="2">The sequence shown here is derived from an EMBL/GenBank/DDBJ whole genome shotgun (WGS) entry which is preliminary data.</text>
</comment>
<dbReference type="EMBL" id="JBDZYD010000010">
    <property type="protein sequence ID" value="MEQ0562762.1"/>
    <property type="molecule type" value="Genomic_DNA"/>
</dbReference>
<dbReference type="EMBL" id="JBDZYD010000007">
    <property type="protein sequence ID" value="MEQ0561314.1"/>
    <property type="molecule type" value="Genomic_DNA"/>
</dbReference>
<keyword evidence="4" id="KW-1185">Reference proteome</keyword>
<name>A0ABV0LG90_9PSEU</name>
<organism evidence="2 4">
    <name type="scientific">Amycolatopsis melonis</name>
    <dbReference type="NCBI Taxonomy" id="3156488"/>
    <lineage>
        <taxon>Bacteria</taxon>
        <taxon>Bacillati</taxon>
        <taxon>Actinomycetota</taxon>
        <taxon>Actinomycetes</taxon>
        <taxon>Pseudonocardiales</taxon>
        <taxon>Pseudonocardiaceae</taxon>
        <taxon>Amycolatopsis</taxon>
    </lineage>
</organism>
<evidence type="ECO:0000313" key="4">
    <source>
        <dbReference type="Proteomes" id="UP001440984"/>
    </source>
</evidence>
<protein>
    <submittedName>
        <fullName evidence="2">Uncharacterized protein</fullName>
    </submittedName>
</protein>
<proteinExistence type="predicted"/>
<sequence>MYAWIWRKLPGPFAAKLTLAVVLVLGVVALLMFVVFPWLEPRLWFNEVAVN</sequence>
<reference evidence="2 4" key="1">
    <citation type="submission" date="2024-05" db="EMBL/GenBank/DDBJ databases">
        <authorList>
            <person name="Zhao H."/>
            <person name="Xu Y."/>
            <person name="Lin S."/>
            <person name="Spain J.C."/>
            <person name="Zhou N.-Y."/>
        </authorList>
    </citation>
    <scope>NUCLEOTIDE SEQUENCE [LARGE SCALE GENOMIC DNA]</scope>
    <source>
        <strain evidence="2 4">NEAU-NG30</strain>
    </source>
</reference>